<evidence type="ECO:0000313" key="2">
    <source>
        <dbReference type="Proteomes" id="UP000478052"/>
    </source>
</evidence>
<gene>
    <name evidence="1" type="ORF">FWK35_00019102</name>
</gene>
<evidence type="ECO:0000313" key="1">
    <source>
        <dbReference type="EMBL" id="KAF0749611.1"/>
    </source>
</evidence>
<protein>
    <submittedName>
        <fullName evidence="1">Uncharacterized protein</fullName>
    </submittedName>
</protein>
<dbReference type="Proteomes" id="UP000478052">
    <property type="component" value="Unassembled WGS sequence"/>
</dbReference>
<dbReference type="EMBL" id="VUJU01006031">
    <property type="protein sequence ID" value="KAF0749611.1"/>
    <property type="molecule type" value="Genomic_DNA"/>
</dbReference>
<comment type="caution">
    <text evidence="1">The sequence shown here is derived from an EMBL/GenBank/DDBJ whole genome shotgun (WGS) entry which is preliminary data.</text>
</comment>
<sequence length="83" mass="9388">MLYGQKCCSSYVKFRFSLTTNIKELEDSLKRIDPTTISAGILISEPCFVAQLMIYTSNELARGWLAASISDTNNKDKIYTMHT</sequence>
<keyword evidence="2" id="KW-1185">Reference proteome</keyword>
<dbReference type="AlphaFoldDB" id="A0A6G0Y5K7"/>
<accession>A0A6G0Y5K7</accession>
<reference evidence="1 2" key="1">
    <citation type="submission" date="2019-08" db="EMBL/GenBank/DDBJ databases">
        <title>Whole genome of Aphis craccivora.</title>
        <authorList>
            <person name="Voronova N.V."/>
            <person name="Shulinski R.S."/>
            <person name="Bandarenka Y.V."/>
            <person name="Zhorov D.G."/>
            <person name="Warner D."/>
        </authorList>
    </citation>
    <scope>NUCLEOTIDE SEQUENCE [LARGE SCALE GENOMIC DNA]</scope>
    <source>
        <strain evidence="1">180601</strain>
        <tissue evidence="1">Whole Body</tissue>
    </source>
</reference>
<proteinExistence type="predicted"/>
<organism evidence="1 2">
    <name type="scientific">Aphis craccivora</name>
    <name type="common">Cowpea aphid</name>
    <dbReference type="NCBI Taxonomy" id="307492"/>
    <lineage>
        <taxon>Eukaryota</taxon>
        <taxon>Metazoa</taxon>
        <taxon>Ecdysozoa</taxon>
        <taxon>Arthropoda</taxon>
        <taxon>Hexapoda</taxon>
        <taxon>Insecta</taxon>
        <taxon>Pterygota</taxon>
        <taxon>Neoptera</taxon>
        <taxon>Paraneoptera</taxon>
        <taxon>Hemiptera</taxon>
        <taxon>Sternorrhyncha</taxon>
        <taxon>Aphidomorpha</taxon>
        <taxon>Aphidoidea</taxon>
        <taxon>Aphididae</taxon>
        <taxon>Aphidini</taxon>
        <taxon>Aphis</taxon>
        <taxon>Aphis</taxon>
    </lineage>
</organism>
<name>A0A6G0Y5K7_APHCR</name>